<protein>
    <submittedName>
        <fullName evidence="1">Uncharacterized protein</fullName>
    </submittedName>
</protein>
<sequence length="50" mass="5905">GLYSVNEYGVSKRFMMLFGSRFYCCRVPALRFKQSSRLLDDTRIEPCLHL</sequence>
<evidence type="ECO:0000313" key="2">
    <source>
        <dbReference type="Proteomes" id="UP000015106"/>
    </source>
</evidence>
<proteinExistence type="predicted"/>
<dbReference type="AlphaFoldDB" id="A0A8R7UNX2"/>
<evidence type="ECO:0000313" key="1">
    <source>
        <dbReference type="EnsemblPlants" id="TuG1812G0600000986.01.T02.cds248830"/>
    </source>
</evidence>
<keyword evidence="2" id="KW-1185">Reference proteome</keyword>
<dbReference type="Proteomes" id="UP000015106">
    <property type="component" value="Chromosome 6"/>
</dbReference>
<dbReference type="Gramene" id="TuG1812G0600000986.01.T02">
    <property type="protein sequence ID" value="TuG1812G0600000986.01.T02.cds248830"/>
    <property type="gene ID" value="TuG1812G0600000986.01"/>
</dbReference>
<reference evidence="1" key="2">
    <citation type="submission" date="2018-03" db="EMBL/GenBank/DDBJ databases">
        <title>The Triticum urartu genome reveals the dynamic nature of wheat genome evolution.</title>
        <authorList>
            <person name="Ling H."/>
            <person name="Ma B."/>
            <person name="Shi X."/>
            <person name="Liu H."/>
            <person name="Dong L."/>
            <person name="Sun H."/>
            <person name="Cao Y."/>
            <person name="Gao Q."/>
            <person name="Zheng S."/>
            <person name="Li Y."/>
            <person name="Yu Y."/>
            <person name="Du H."/>
            <person name="Qi M."/>
            <person name="Li Y."/>
            <person name="Yu H."/>
            <person name="Cui Y."/>
            <person name="Wang N."/>
            <person name="Chen C."/>
            <person name="Wu H."/>
            <person name="Zhao Y."/>
            <person name="Zhang J."/>
            <person name="Li Y."/>
            <person name="Zhou W."/>
            <person name="Zhang B."/>
            <person name="Hu W."/>
            <person name="Eijk M."/>
            <person name="Tang J."/>
            <person name="Witsenboer H."/>
            <person name="Zhao S."/>
            <person name="Li Z."/>
            <person name="Zhang A."/>
            <person name="Wang D."/>
            <person name="Liang C."/>
        </authorList>
    </citation>
    <scope>NUCLEOTIDE SEQUENCE [LARGE SCALE GENOMIC DNA]</scope>
    <source>
        <strain evidence="1">cv. G1812</strain>
    </source>
</reference>
<reference evidence="1" key="3">
    <citation type="submission" date="2022-06" db="UniProtKB">
        <authorList>
            <consortium name="EnsemblPlants"/>
        </authorList>
    </citation>
    <scope>IDENTIFICATION</scope>
</reference>
<organism evidence="1 2">
    <name type="scientific">Triticum urartu</name>
    <name type="common">Red wild einkorn</name>
    <name type="synonym">Crithodium urartu</name>
    <dbReference type="NCBI Taxonomy" id="4572"/>
    <lineage>
        <taxon>Eukaryota</taxon>
        <taxon>Viridiplantae</taxon>
        <taxon>Streptophyta</taxon>
        <taxon>Embryophyta</taxon>
        <taxon>Tracheophyta</taxon>
        <taxon>Spermatophyta</taxon>
        <taxon>Magnoliopsida</taxon>
        <taxon>Liliopsida</taxon>
        <taxon>Poales</taxon>
        <taxon>Poaceae</taxon>
        <taxon>BOP clade</taxon>
        <taxon>Pooideae</taxon>
        <taxon>Triticodae</taxon>
        <taxon>Triticeae</taxon>
        <taxon>Triticinae</taxon>
        <taxon>Triticum</taxon>
    </lineage>
</organism>
<dbReference type="EnsemblPlants" id="TuG1812G0600000986.01.T02">
    <property type="protein sequence ID" value="TuG1812G0600000986.01.T02.cds248830"/>
    <property type="gene ID" value="TuG1812G0600000986.01"/>
</dbReference>
<reference evidence="2" key="1">
    <citation type="journal article" date="2013" name="Nature">
        <title>Draft genome of the wheat A-genome progenitor Triticum urartu.</title>
        <authorList>
            <person name="Ling H.Q."/>
            <person name="Zhao S."/>
            <person name="Liu D."/>
            <person name="Wang J."/>
            <person name="Sun H."/>
            <person name="Zhang C."/>
            <person name="Fan H."/>
            <person name="Li D."/>
            <person name="Dong L."/>
            <person name="Tao Y."/>
            <person name="Gao C."/>
            <person name="Wu H."/>
            <person name="Li Y."/>
            <person name="Cui Y."/>
            <person name="Guo X."/>
            <person name="Zheng S."/>
            <person name="Wang B."/>
            <person name="Yu K."/>
            <person name="Liang Q."/>
            <person name="Yang W."/>
            <person name="Lou X."/>
            <person name="Chen J."/>
            <person name="Feng M."/>
            <person name="Jian J."/>
            <person name="Zhang X."/>
            <person name="Luo G."/>
            <person name="Jiang Y."/>
            <person name="Liu J."/>
            <person name="Wang Z."/>
            <person name="Sha Y."/>
            <person name="Zhang B."/>
            <person name="Wu H."/>
            <person name="Tang D."/>
            <person name="Shen Q."/>
            <person name="Xue P."/>
            <person name="Zou S."/>
            <person name="Wang X."/>
            <person name="Liu X."/>
            <person name="Wang F."/>
            <person name="Yang Y."/>
            <person name="An X."/>
            <person name="Dong Z."/>
            <person name="Zhang K."/>
            <person name="Zhang X."/>
            <person name="Luo M.C."/>
            <person name="Dvorak J."/>
            <person name="Tong Y."/>
            <person name="Wang J."/>
            <person name="Yang H."/>
            <person name="Li Z."/>
            <person name="Wang D."/>
            <person name="Zhang A."/>
            <person name="Wang J."/>
        </authorList>
    </citation>
    <scope>NUCLEOTIDE SEQUENCE</scope>
    <source>
        <strain evidence="2">cv. G1812</strain>
    </source>
</reference>
<accession>A0A8R7UNX2</accession>
<name>A0A8R7UNX2_TRIUA</name>